<accession>A0ABM1M1W0</accession>
<dbReference type="Proteomes" id="UP000695000">
    <property type="component" value="Unplaced"/>
</dbReference>
<proteinExistence type="predicted"/>
<gene>
    <name evidence="2" type="primary">LOC108556798</name>
</gene>
<dbReference type="RefSeq" id="XP_017768560.1">
    <property type="nucleotide sequence ID" value="XM_017913071.1"/>
</dbReference>
<sequence>MISVLLHCSTVSSFSSSHLVAMSRRFKEVSTLKGKVEFVDYVSSTIRLETTEIVCWALCYENDGIFVPNVGDVITIMNLHLDTLSYPKEYYIHAEGAILLSPTAVRQRDGAPPSPTYMQSELSTLVHRHNLKLAHLWSYHKLYPNINLKGICVDRVDAIKLCLLSKLLEHCGTFKIIKVVTVQDLQYAAMEGSNYEFQNYINSFRCGELNEYLIGLLRINKNGTYELTDGDRVLPCLIDSPDDEPKKKFDNEIVVMIRYFVLGEVYVQPPARVTYEYLHAAQSDIVQLKLTSSMEPNLFHFLSATAPSRFTDKITFKLRNVSLPMSDEDKSTNFWMEIEKENGDGLRCLLCFGWEYSMTLALLQIGSIYDLYLKVKLKPYHDVELNRVCKQSFKVFSSSAVFVKVRTDRITYLTVEEVWQRLTDLNSNGAHRNSKIYVNFEGVIDSKHFNGRQSSRTYRNIEGPDFGTPGDISHSLKFVVGKGGGSFILYLNNWERKLYQRGLVARMRVRVRCAELTNRYLRSNAMTSFSLLGLVDVSDDIKTANLNETNPRIIYGSLANLGLQCNVVMRTRVKVLNTQRCMIEVKPDGSFNFSLSLFVLGPSEALLRSTSKDLLRRLLNCGNNDDDDNLNEWNEMFESCGPITLPDFSKDNCSSGGNICNIVRKSLVWRLKMLNWMDVICSYEIKSTNLPVWDLLQLVEFD</sequence>
<organism evidence="1 2">
    <name type="scientific">Nicrophorus vespilloides</name>
    <name type="common">Boreal carrion beetle</name>
    <dbReference type="NCBI Taxonomy" id="110193"/>
    <lineage>
        <taxon>Eukaryota</taxon>
        <taxon>Metazoa</taxon>
        <taxon>Ecdysozoa</taxon>
        <taxon>Arthropoda</taxon>
        <taxon>Hexapoda</taxon>
        <taxon>Insecta</taxon>
        <taxon>Pterygota</taxon>
        <taxon>Neoptera</taxon>
        <taxon>Endopterygota</taxon>
        <taxon>Coleoptera</taxon>
        <taxon>Polyphaga</taxon>
        <taxon>Staphyliniformia</taxon>
        <taxon>Silphidae</taxon>
        <taxon>Nicrophorinae</taxon>
        <taxon>Nicrophorus</taxon>
    </lineage>
</organism>
<name>A0ABM1M1W0_NICVS</name>
<dbReference type="GeneID" id="108556798"/>
<evidence type="ECO:0000313" key="1">
    <source>
        <dbReference type="Proteomes" id="UP000695000"/>
    </source>
</evidence>
<reference evidence="2" key="1">
    <citation type="submission" date="2025-08" db="UniProtKB">
        <authorList>
            <consortium name="RefSeq"/>
        </authorList>
    </citation>
    <scope>IDENTIFICATION</scope>
    <source>
        <tissue evidence="2">Whole Larva</tissue>
    </source>
</reference>
<keyword evidence="1" id="KW-1185">Reference proteome</keyword>
<protein>
    <submittedName>
        <fullName evidence="2">Uncharacterized protein LOC108556798</fullName>
    </submittedName>
</protein>
<evidence type="ECO:0000313" key="2">
    <source>
        <dbReference type="RefSeq" id="XP_017768560.1"/>
    </source>
</evidence>